<evidence type="ECO:0000259" key="4">
    <source>
        <dbReference type="Pfam" id="PF13439"/>
    </source>
</evidence>
<dbReference type="InterPro" id="IPR028098">
    <property type="entry name" value="Glyco_trans_4-like_N"/>
</dbReference>
<sequence>MRVAYTIGIVRVPPTYFAIQHAEKLETNTSALFGLVLEKNDHSIKTPFISAVPGEGVLSFRKREYIEPLFLGRMSRQIAAFHPEIIHQHFATWAIPAIKAAKKTGAPLLVTLHGGDVFNQLYRSRTLMGRWHQENYVAVNKEANKILPVSRYLADKAIESGLSAGKIEVHYQGIDTDFFRPPPTPSKNEIPTILQVGALSVAKGIPTLIKASNILKKTIPHKLLLVGDGPLKPEVLKAQQQYRHIRYLGAMTREQVKEQMQRSDLFVLATQEYRGRKEAAGLVTLEAQACGTPVVVNRSGGAAEMLSEGVSGFTAERENPDSLAQQMQKFFSLDPDSQLEMGKKAREFVVNERSLASSCRKLLSIYQALL</sequence>
<evidence type="ECO:0000313" key="6">
    <source>
        <dbReference type="Proteomes" id="UP000243201"/>
    </source>
</evidence>
<evidence type="ECO:0000259" key="3">
    <source>
        <dbReference type="Pfam" id="PF00534"/>
    </source>
</evidence>
<keyword evidence="6" id="KW-1185">Reference proteome</keyword>
<proteinExistence type="predicted"/>
<gene>
    <name evidence="5" type="ORF">CJ240_06125</name>
</gene>
<accession>A0ABX4UQD4</accession>
<dbReference type="EMBL" id="PNGC01000002">
    <property type="protein sequence ID" value="PMB89339.1"/>
    <property type="molecule type" value="Genomic_DNA"/>
</dbReference>
<dbReference type="PANTHER" id="PTHR45947:SF3">
    <property type="entry name" value="SULFOQUINOVOSYL TRANSFERASE SQD2"/>
    <property type="match status" value="1"/>
</dbReference>
<evidence type="ECO:0000313" key="5">
    <source>
        <dbReference type="EMBL" id="PMB89339.1"/>
    </source>
</evidence>
<dbReference type="InterPro" id="IPR050194">
    <property type="entry name" value="Glycosyltransferase_grp1"/>
</dbReference>
<dbReference type="Pfam" id="PF13439">
    <property type="entry name" value="Glyco_transf_4"/>
    <property type="match status" value="1"/>
</dbReference>
<dbReference type="Pfam" id="PF00534">
    <property type="entry name" value="Glycos_transf_1"/>
    <property type="match status" value="1"/>
</dbReference>
<keyword evidence="2 5" id="KW-0808">Transferase</keyword>
<feature type="domain" description="Glycosyl transferase family 1" evidence="3">
    <location>
        <begin position="185"/>
        <end position="347"/>
    </location>
</feature>
<feature type="domain" description="Glycosyltransferase subfamily 4-like N-terminal" evidence="4">
    <location>
        <begin position="57"/>
        <end position="177"/>
    </location>
</feature>
<protein>
    <submittedName>
        <fullName evidence="5">Glycosyl transferase family 1</fullName>
    </submittedName>
</protein>
<organism evidence="5 6">
    <name type="scientific">Varibaculum cambriense</name>
    <dbReference type="NCBI Taxonomy" id="184870"/>
    <lineage>
        <taxon>Bacteria</taxon>
        <taxon>Bacillati</taxon>
        <taxon>Actinomycetota</taxon>
        <taxon>Actinomycetes</taxon>
        <taxon>Actinomycetales</taxon>
        <taxon>Actinomycetaceae</taxon>
        <taxon>Varibaculum</taxon>
    </lineage>
</organism>
<dbReference type="GO" id="GO:0016740">
    <property type="term" value="F:transferase activity"/>
    <property type="evidence" value="ECO:0007669"/>
    <property type="project" value="UniProtKB-KW"/>
</dbReference>
<keyword evidence="1" id="KW-0328">Glycosyltransferase</keyword>
<evidence type="ECO:0000256" key="2">
    <source>
        <dbReference type="ARBA" id="ARBA00022679"/>
    </source>
</evidence>
<evidence type="ECO:0000256" key="1">
    <source>
        <dbReference type="ARBA" id="ARBA00022676"/>
    </source>
</evidence>
<dbReference type="Gene3D" id="3.40.50.2000">
    <property type="entry name" value="Glycogen Phosphorylase B"/>
    <property type="match status" value="2"/>
</dbReference>
<dbReference type="PANTHER" id="PTHR45947">
    <property type="entry name" value="SULFOQUINOVOSYL TRANSFERASE SQD2"/>
    <property type="match status" value="1"/>
</dbReference>
<dbReference type="InterPro" id="IPR001296">
    <property type="entry name" value="Glyco_trans_1"/>
</dbReference>
<dbReference type="SUPFAM" id="SSF53756">
    <property type="entry name" value="UDP-Glycosyltransferase/glycogen phosphorylase"/>
    <property type="match status" value="1"/>
</dbReference>
<dbReference type="RefSeq" id="WP_102184371.1">
    <property type="nucleotide sequence ID" value="NZ_CAUPGC010000003.1"/>
</dbReference>
<comment type="caution">
    <text evidence="5">The sequence shown here is derived from an EMBL/GenBank/DDBJ whole genome shotgun (WGS) entry which is preliminary data.</text>
</comment>
<reference evidence="5 6" key="1">
    <citation type="submission" date="2017-09" db="EMBL/GenBank/DDBJ databases">
        <title>Bacterial strain isolated from the female urinary microbiota.</title>
        <authorList>
            <person name="Thomas-White K."/>
            <person name="Kumar N."/>
            <person name="Forster S."/>
            <person name="Putonti C."/>
            <person name="Lawley T."/>
            <person name="Wolfe A.J."/>
        </authorList>
    </citation>
    <scope>NUCLEOTIDE SEQUENCE [LARGE SCALE GENOMIC DNA]</scope>
    <source>
        <strain evidence="5 6">UMB0744</strain>
    </source>
</reference>
<name>A0ABX4UQD4_9ACTO</name>
<dbReference type="Proteomes" id="UP000243201">
    <property type="component" value="Unassembled WGS sequence"/>
</dbReference>